<keyword evidence="5" id="KW-1185">Reference proteome</keyword>
<keyword evidence="2" id="KW-1133">Transmembrane helix</keyword>
<feature type="region of interest" description="Disordered" evidence="1">
    <location>
        <begin position="160"/>
        <end position="190"/>
    </location>
</feature>
<proteinExistence type="predicted"/>
<evidence type="ECO:0000313" key="4">
    <source>
        <dbReference type="EMBL" id="GAA5530986.1"/>
    </source>
</evidence>
<accession>A0ABP9X6I0</accession>
<name>A0ABP9X6I0_9CHLR</name>
<feature type="signal peptide" evidence="3">
    <location>
        <begin position="1"/>
        <end position="18"/>
    </location>
</feature>
<keyword evidence="2" id="KW-0472">Membrane</keyword>
<dbReference type="Proteomes" id="UP001428290">
    <property type="component" value="Unassembled WGS sequence"/>
</dbReference>
<evidence type="ECO:0000313" key="5">
    <source>
        <dbReference type="Proteomes" id="UP001428290"/>
    </source>
</evidence>
<protein>
    <submittedName>
        <fullName evidence="4">Uncharacterized protein</fullName>
    </submittedName>
</protein>
<evidence type="ECO:0000256" key="1">
    <source>
        <dbReference type="SAM" id="MobiDB-lite"/>
    </source>
</evidence>
<sequence>MRWCFLFVMLLVSPFVAAAQTTPITVRVQDAATMQPVVGVAITFIPVGGHPITATSDAQGLAVVALPADRMVVTLAAADGAILPWEAPYAAGYPIQSVVGLTTLTVQIDPVTGVAHHALEQDWAGGPTQADDPTAALAPPVTGTALAAQTATVEVAQLPTSEAVPPTSEPTSTVPATTPTSLPSPMPTSSQPVLAIMPSSPPTPPTTRPWTLWLPIVVIVGVLILALWSWRSRAGVLR</sequence>
<organism evidence="4 5">
    <name type="scientific">Herpetosiphon gulosus</name>
    <dbReference type="NCBI Taxonomy" id="1973496"/>
    <lineage>
        <taxon>Bacteria</taxon>
        <taxon>Bacillati</taxon>
        <taxon>Chloroflexota</taxon>
        <taxon>Chloroflexia</taxon>
        <taxon>Herpetosiphonales</taxon>
        <taxon>Herpetosiphonaceae</taxon>
        <taxon>Herpetosiphon</taxon>
    </lineage>
</organism>
<evidence type="ECO:0000256" key="2">
    <source>
        <dbReference type="SAM" id="Phobius"/>
    </source>
</evidence>
<gene>
    <name evidence="4" type="ORF">Hgul01_04810</name>
</gene>
<keyword evidence="3" id="KW-0732">Signal</keyword>
<feature type="transmembrane region" description="Helical" evidence="2">
    <location>
        <begin position="210"/>
        <end position="230"/>
    </location>
</feature>
<keyword evidence="2" id="KW-0812">Transmembrane</keyword>
<evidence type="ECO:0000256" key="3">
    <source>
        <dbReference type="SAM" id="SignalP"/>
    </source>
</evidence>
<dbReference type="RefSeq" id="WP_345724575.1">
    <property type="nucleotide sequence ID" value="NZ_BAABRU010000028.1"/>
</dbReference>
<reference evidence="4 5" key="1">
    <citation type="submission" date="2024-02" db="EMBL/GenBank/DDBJ databases">
        <title>Herpetosiphon gulosus NBRC 112829.</title>
        <authorList>
            <person name="Ichikawa N."/>
            <person name="Katano-Makiyama Y."/>
            <person name="Hidaka K."/>
        </authorList>
    </citation>
    <scope>NUCLEOTIDE SEQUENCE [LARGE SCALE GENOMIC DNA]</scope>
    <source>
        <strain evidence="4 5">NBRC 112829</strain>
    </source>
</reference>
<comment type="caution">
    <text evidence="4">The sequence shown here is derived from an EMBL/GenBank/DDBJ whole genome shotgun (WGS) entry which is preliminary data.</text>
</comment>
<feature type="chain" id="PRO_5045479809" evidence="3">
    <location>
        <begin position="19"/>
        <end position="238"/>
    </location>
</feature>
<dbReference type="EMBL" id="BAABRU010000028">
    <property type="protein sequence ID" value="GAA5530986.1"/>
    <property type="molecule type" value="Genomic_DNA"/>
</dbReference>